<dbReference type="InterPro" id="IPR008139">
    <property type="entry name" value="SaposinB_dom"/>
</dbReference>
<evidence type="ECO:0000313" key="4">
    <source>
        <dbReference type="Proteomes" id="UP000001396"/>
    </source>
</evidence>
<name>D3BAL2_HETP5</name>
<organism evidence="3 4">
    <name type="scientific">Heterostelium pallidum (strain ATCC 26659 / Pp 5 / PN500)</name>
    <name type="common">Cellular slime mold</name>
    <name type="synonym">Polysphondylium pallidum</name>
    <dbReference type="NCBI Taxonomy" id="670386"/>
    <lineage>
        <taxon>Eukaryota</taxon>
        <taxon>Amoebozoa</taxon>
        <taxon>Evosea</taxon>
        <taxon>Eumycetozoa</taxon>
        <taxon>Dictyostelia</taxon>
        <taxon>Acytosteliales</taxon>
        <taxon>Acytosteliaceae</taxon>
        <taxon>Heterostelium</taxon>
    </lineage>
</organism>
<keyword evidence="1" id="KW-1015">Disulfide bond</keyword>
<dbReference type="Proteomes" id="UP000001396">
    <property type="component" value="Unassembled WGS sequence"/>
</dbReference>
<keyword evidence="4" id="KW-1185">Reference proteome</keyword>
<dbReference type="InParanoid" id="D3BAL2"/>
<evidence type="ECO:0000259" key="2">
    <source>
        <dbReference type="PROSITE" id="PS50015"/>
    </source>
</evidence>
<protein>
    <submittedName>
        <fullName evidence="3">Component of the counting factor complex</fullName>
    </submittedName>
</protein>
<feature type="domain" description="Saposin B-type" evidence="2">
    <location>
        <begin position="45"/>
        <end position="129"/>
    </location>
</feature>
<dbReference type="SMART" id="SM00741">
    <property type="entry name" value="SapB"/>
    <property type="match status" value="1"/>
</dbReference>
<dbReference type="FunCoup" id="D3BAL2">
    <property type="interactions" value="6"/>
</dbReference>
<reference evidence="3 4" key="1">
    <citation type="journal article" date="2011" name="Genome Res.">
        <title>Phylogeny-wide analysis of social amoeba genomes highlights ancient origins for complex intercellular communication.</title>
        <authorList>
            <person name="Heidel A.J."/>
            <person name="Lawal H.M."/>
            <person name="Felder M."/>
            <person name="Schilde C."/>
            <person name="Helps N.R."/>
            <person name="Tunggal B."/>
            <person name="Rivero F."/>
            <person name="John U."/>
            <person name="Schleicher M."/>
            <person name="Eichinger L."/>
            <person name="Platzer M."/>
            <person name="Noegel A.A."/>
            <person name="Schaap P."/>
            <person name="Gloeckner G."/>
        </authorList>
    </citation>
    <scope>NUCLEOTIDE SEQUENCE [LARGE SCALE GENOMIC DNA]</scope>
    <source>
        <strain evidence="4">ATCC 26659 / Pp 5 / PN500</strain>
    </source>
</reference>
<dbReference type="GeneID" id="31361074"/>
<sequence length="249" mass="27054">MTVSRYLKMLINKMFKLITATILVLSMVICTFGTVVPHQKTRAVTLDLCPTCVDFMDESIQELINIIMNAGVLGSCSDLCSKLSKSDEQVVCDLLCDYVGIEEFIKIIQDADPDPVYICEQIKVCPVRDSGNANITSVIVDPPAGPVGTQFTITVTFQVLSQLGTGQIAINVIDPFGNSFGGGDLLVNTEPNTYNANFQFQAQPSESEPFQPGNYTVQAAVCEGTCGSPHPHSKIYDIVYSGFNITQSF</sequence>
<comment type="caution">
    <text evidence="3">The sequence shown here is derived from an EMBL/GenBank/DDBJ whole genome shotgun (WGS) entry which is preliminary data.</text>
</comment>
<evidence type="ECO:0000313" key="3">
    <source>
        <dbReference type="EMBL" id="EFA81599.1"/>
    </source>
</evidence>
<dbReference type="RefSeq" id="XP_020433716.1">
    <property type="nucleotide sequence ID" value="XM_020576467.1"/>
</dbReference>
<gene>
    <name evidence="3" type="primary">ctnA</name>
    <name evidence="3" type="ORF">PPL_05590</name>
</gene>
<evidence type="ECO:0000256" key="1">
    <source>
        <dbReference type="ARBA" id="ARBA00023157"/>
    </source>
</evidence>
<dbReference type="OMA" id="QGPCEQW"/>
<dbReference type="AlphaFoldDB" id="D3BAL2"/>
<dbReference type="PROSITE" id="PS50015">
    <property type="entry name" value="SAP_B"/>
    <property type="match status" value="1"/>
</dbReference>
<accession>D3BAL2</accession>
<dbReference type="EMBL" id="ADBJ01000025">
    <property type="protein sequence ID" value="EFA81599.1"/>
    <property type="molecule type" value="Genomic_DNA"/>
</dbReference>
<proteinExistence type="predicted"/>